<name>A0A4E0R3C9_9GAMM</name>
<dbReference type="AlphaFoldDB" id="A0A4E0R3C9"/>
<proteinExistence type="predicted"/>
<evidence type="ECO:0000313" key="1">
    <source>
        <dbReference type="EMBL" id="TGO03222.1"/>
    </source>
</evidence>
<keyword evidence="3" id="KW-1185">Reference proteome</keyword>
<comment type="caution">
    <text evidence="1">The sequence shown here is derived from an EMBL/GenBank/DDBJ whole genome shotgun (WGS) entry which is preliminary data.</text>
</comment>
<organism evidence="1 3">
    <name type="scientific">Candidatus Thiomargarita nelsonii</name>
    <dbReference type="NCBI Taxonomy" id="1003181"/>
    <lineage>
        <taxon>Bacteria</taxon>
        <taxon>Pseudomonadati</taxon>
        <taxon>Pseudomonadota</taxon>
        <taxon>Gammaproteobacteria</taxon>
        <taxon>Thiotrichales</taxon>
        <taxon>Thiotrichaceae</taxon>
        <taxon>Thiomargarita</taxon>
    </lineage>
</organism>
<dbReference type="EMBL" id="JSZA02000032">
    <property type="protein sequence ID" value="TGO03227.1"/>
    <property type="molecule type" value="Genomic_DNA"/>
</dbReference>
<dbReference type="Pfam" id="PF10387">
    <property type="entry name" value="DUF2442"/>
    <property type="match status" value="1"/>
</dbReference>
<dbReference type="Proteomes" id="UP000030428">
    <property type="component" value="Unassembled WGS sequence"/>
</dbReference>
<dbReference type="Gene3D" id="3.30.2020.40">
    <property type="entry name" value="Uncharacterised protein PF10387, DUF2442"/>
    <property type="match status" value="1"/>
</dbReference>
<protein>
    <recommendedName>
        <fullName evidence="4">DUF2442 domain-containing protein</fullName>
    </recommendedName>
</protein>
<accession>A0A4E0R3C9</accession>
<dbReference type="EMBL" id="JSZA02000032">
    <property type="protein sequence ID" value="TGO03222.1"/>
    <property type="molecule type" value="Genomic_DNA"/>
</dbReference>
<evidence type="ECO:0000313" key="3">
    <source>
        <dbReference type="Proteomes" id="UP000030428"/>
    </source>
</evidence>
<evidence type="ECO:0000313" key="2">
    <source>
        <dbReference type="EMBL" id="TGO03227.1"/>
    </source>
</evidence>
<gene>
    <name evidence="1" type="ORF">PN36_10480</name>
    <name evidence="2" type="ORF">PN36_10505</name>
</gene>
<evidence type="ECO:0008006" key="4">
    <source>
        <dbReference type="Google" id="ProtNLM"/>
    </source>
</evidence>
<reference evidence="1 3" key="1">
    <citation type="journal article" date="2016" name="Front. Microbiol.">
        <title>Single-Cell (Meta-)Genomics of a Dimorphic Candidatus Thiomargarita nelsonii Reveals Genomic Plasticity.</title>
        <authorList>
            <person name="Flood B.E."/>
            <person name="Fliss P."/>
            <person name="Jones D.S."/>
            <person name="Dick G.J."/>
            <person name="Jain S."/>
            <person name="Kaster A.K."/>
            <person name="Winkel M."/>
            <person name="Mussmann M."/>
            <person name="Bailey J."/>
        </authorList>
    </citation>
    <scope>NUCLEOTIDE SEQUENCE [LARGE SCALE GENOMIC DNA]</scope>
    <source>
        <strain evidence="1">Hydrate Ridge</strain>
    </source>
</reference>
<dbReference type="InterPro" id="IPR018841">
    <property type="entry name" value="DUF2442"/>
</dbReference>
<sequence length="90" mass="10144">MGILALNADERVEDIYFTEDKLIVDLMDGRGISVPLAWYPRLLNATTKQRQQWEICGGGYGIHWPEIDEDLSTDGLLRGAPAPRSKMRVV</sequence>